<name>A0A2A9N8Q7_9AGAR</name>
<evidence type="ECO:0000256" key="6">
    <source>
        <dbReference type="ARBA" id="ARBA00022777"/>
    </source>
</evidence>
<comment type="similarity">
    <text evidence="1">Belongs to the guanylate kinase family.</text>
</comment>
<dbReference type="Gene3D" id="3.40.50.300">
    <property type="entry name" value="P-loop containing nucleotide triphosphate hydrolases"/>
    <property type="match status" value="1"/>
</dbReference>
<dbReference type="NCBIfam" id="TIGR03263">
    <property type="entry name" value="guanyl_kin"/>
    <property type="match status" value="1"/>
</dbReference>
<dbReference type="GO" id="GO:0005524">
    <property type="term" value="F:ATP binding"/>
    <property type="evidence" value="ECO:0007669"/>
    <property type="project" value="UniProtKB-KW"/>
</dbReference>
<reference evidence="10 11" key="1">
    <citation type="submission" date="2014-02" db="EMBL/GenBank/DDBJ databases">
        <title>Transposable element dynamics among asymbiotic and ectomycorrhizal Amanita fungi.</title>
        <authorList>
            <consortium name="DOE Joint Genome Institute"/>
            <person name="Hess J."/>
            <person name="Skrede I."/>
            <person name="Wolfe B."/>
            <person name="LaButti K."/>
            <person name="Ohm R.A."/>
            <person name="Grigoriev I.V."/>
            <person name="Pringle A."/>
        </authorList>
    </citation>
    <scope>NUCLEOTIDE SEQUENCE [LARGE SCALE GENOMIC DNA]</scope>
    <source>
        <strain evidence="10 11">SKay4041</strain>
    </source>
</reference>
<dbReference type="AlphaFoldDB" id="A0A2A9N8Q7"/>
<dbReference type="Gene3D" id="3.30.63.10">
    <property type="entry name" value="Guanylate Kinase phosphate binding domain"/>
    <property type="match status" value="1"/>
</dbReference>
<dbReference type="PROSITE" id="PS00856">
    <property type="entry name" value="GUANYLATE_KINASE_1"/>
    <property type="match status" value="1"/>
</dbReference>
<dbReference type="SMART" id="SM00072">
    <property type="entry name" value="GuKc"/>
    <property type="match status" value="1"/>
</dbReference>
<dbReference type="Proteomes" id="UP000242287">
    <property type="component" value="Unassembled WGS sequence"/>
</dbReference>
<dbReference type="GO" id="GO:0004385">
    <property type="term" value="F:GMP kinase activity"/>
    <property type="evidence" value="ECO:0007669"/>
    <property type="project" value="UniProtKB-EC"/>
</dbReference>
<dbReference type="EC" id="2.7.4.8" evidence="2"/>
<evidence type="ECO:0000256" key="2">
    <source>
        <dbReference type="ARBA" id="ARBA00012961"/>
    </source>
</evidence>
<evidence type="ECO:0000256" key="8">
    <source>
        <dbReference type="ARBA" id="ARBA00030128"/>
    </source>
</evidence>
<sequence>MSPCADFLRPLVLSGPSGVGKSTLLQRLLFEYPDKFGFGVSHTTREPRPGEVHGKQYYFVNRQKFQELIDEGAFIEHAEYSGNHYGTSFKTVQEVRQEGKRCILDIDAQGIRQIKRTSLNPVYLFISPPSFLILRDRLQERATESDMSLQKRLRAALNELKFAAEPNVHDIIIVNDDFEQAYLKFKNVALGERIVGDTLPPLADQLIS</sequence>
<dbReference type="Pfam" id="PF00625">
    <property type="entry name" value="Guanylate_kin"/>
    <property type="match status" value="1"/>
</dbReference>
<protein>
    <recommendedName>
        <fullName evidence="3">Guanylate kinase</fullName>
        <ecNumber evidence="2">2.7.4.8</ecNumber>
    </recommendedName>
    <alternativeName>
        <fullName evidence="8">GMP kinase</fullName>
    </alternativeName>
</protein>
<keyword evidence="11" id="KW-1185">Reference proteome</keyword>
<keyword evidence="7" id="KW-0067">ATP-binding</keyword>
<evidence type="ECO:0000259" key="9">
    <source>
        <dbReference type="PROSITE" id="PS50052"/>
    </source>
</evidence>
<dbReference type="PANTHER" id="PTHR23117:SF13">
    <property type="entry name" value="GUANYLATE KINASE"/>
    <property type="match status" value="1"/>
</dbReference>
<evidence type="ECO:0000256" key="4">
    <source>
        <dbReference type="ARBA" id="ARBA00022679"/>
    </source>
</evidence>
<evidence type="ECO:0000313" key="10">
    <source>
        <dbReference type="EMBL" id="PFH45504.1"/>
    </source>
</evidence>
<dbReference type="InterPro" id="IPR027417">
    <property type="entry name" value="P-loop_NTPase"/>
</dbReference>
<dbReference type="EMBL" id="KZ302360">
    <property type="protein sequence ID" value="PFH45504.1"/>
    <property type="molecule type" value="Genomic_DNA"/>
</dbReference>
<organism evidence="10 11">
    <name type="scientific">Amanita thiersii Skay4041</name>
    <dbReference type="NCBI Taxonomy" id="703135"/>
    <lineage>
        <taxon>Eukaryota</taxon>
        <taxon>Fungi</taxon>
        <taxon>Dikarya</taxon>
        <taxon>Basidiomycota</taxon>
        <taxon>Agaricomycotina</taxon>
        <taxon>Agaricomycetes</taxon>
        <taxon>Agaricomycetidae</taxon>
        <taxon>Agaricales</taxon>
        <taxon>Pluteineae</taxon>
        <taxon>Amanitaceae</taxon>
        <taxon>Amanita</taxon>
    </lineage>
</organism>
<dbReference type="FunFam" id="3.30.63.10:FF:000002">
    <property type="entry name" value="Guanylate kinase 1"/>
    <property type="match status" value="1"/>
</dbReference>
<dbReference type="OrthoDB" id="6334211at2759"/>
<dbReference type="STRING" id="703135.A0A2A9N8Q7"/>
<evidence type="ECO:0000256" key="3">
    <source>
        <dbReference type="ARBA" id="ARBA00016296"/>
    </source>
</evidence>
<proteinExistence type="inferred from homology"/>
<evidence type="ECO:0000313" key="11">
    <source>
        <dbReference type="Proteomes" id="UP000242287"/>
    </source>
</evidence>
<dbReference type="FunFam" id="3.40.50.300:FF:000776">
    <property type="entry name" value="Guanylate kinase 2"/>
    <property type="match status" value="1"/>
</dbReference>
<dbReference type="SUPFAM" id="SSF52540">
    <property type="entry name" value="P-loop containing nucleoside triphosphate hydrolases"/>
    <property type="match status" value="1"/>
</dbReference>
<dbReference type="InterPro" id="IPR020590">
    <property type="entry name" value="Guanylate_kinase_CS"/>
</dbReference>
<dbReference type="InterPro" id="IPR008144">
    <property type="entry name" value="Guanylate_kin-like_dom"/>
</dbReference>
<dbReference type="InterPro" id="IPR008145">
    <property type="entry name" value="GK/Ca_channel_bsu"/>
</dbReference>
<evidence type="ECO:0000256" key="5">
    <source>
        <dbReference type="ARBA" id="ARBA00022741"/>
    </source>
</evidence>
<dbReference type="GO" id="GO:0005829">
    <property type="term" value="C:cytosol"/>
    <property type="evidence" value="ECO:0007669"/>
    <property type="project" value="TreeGrafter"/>
</dbReference>
<dbReference type="PROSITE" id="PS50052">
    <property type="entry name" value="GUANYLATE_KINASE_2"/>
    <property type="match status" value="1"/>
</dbReference>
<gene>
    <name evidence="10" type="ORF">AMATHDRAFT_200550</name>
</gene>
<accession>A0A2A9N8Q7</accession>
<dbReference type="CDD" id="cd00071">
    <property type="entry name" value="GMPK"/>
    <property type="match status" value="1"/>
</dbReference>
<keyword evidence="4" id="KW-0808">Transferase</keyword>
<dbReference type="PANTHER" id="PTHR23117">
    <property type="entry name" value="GUANYLATE KINASE-RELATED"/>
    <property type="match status" value="1"/>
</dbReference>
<evidence type="ECO:0000256" key="7">
    <source>
        <dbReference type="ARBA" id="ARBA00022840"/>
    </source>
</evidence>
<feature type="domain" description="Guanylate kinase-like" evidence="9">
    <location>
        <begin position="8"/>
        <end position="190"/>
    </location>
</feature>
<evidence type="ECO:0000256" key="1">
    <source>
        <dbReference type="ARBA" id="ARBA00005790"/>
    </source>
</evidence>
<dbReference type="InterPro" id="IPR017665">
    <property type="entry name" value="Guanylate_kinase"/>
</dbReference>
<keyword evidence="5" id="KW-0547">Nucleotide-binding</keyword>
<keyword evidence="6" id="KW-0418">Kinase</keyword>